<dbReference type="EMBL" id="CP120627">
    <property type="protein sequence ID" value="WEW55686.1"/>
    <property type="molecule type" value="Genomic_DNA"/>
</dbReference>
<protein>
    <submittedName>
        <fullName evidence="1">Uncharacterized protein</fullName>
    </submittedName>
</protein>
<dbReference type="Proteomes" id="UP001219355">
    <property type="component" value="Chromosome 1"/>
</dbReference>
<sequence length="67" mass="7745">MFIIVENNVSEEKIALKENVVLETLNLLAAAVKIAVINKLLDEHFEKKFKKASYDENDVKFHDEEIL</sequence>
<proteinExistence type="predicted"/>
<accession>A0AAF0DDG6</accession>
<dbReference type="AlphaFoldDB" id="A0AAF0DDG6"/>
<organism evidence="1 2">
    <name type="scientific">Emydomyces testavorans</name>
    <dbReference type="NCBI Taxonomy" id="2070801"/>
    <lineage>
        <taxon>Eukaryota</taxon>
        <taxon>Fungi</taxon>
        <taxon>Dikarya</taxon>
        <taxon>Ascomycota</taxon>
        <taxon>Pezizomycotina</taxon>
        <taxon>Eurotiomycetes</taxon>
        <taxon>Eurotiomycetidae</taxon>
        <taxon>Onygenales</taxon>
        <taxon>Nannizziopsiaceae</taxon>
        <taxon>Emydomyces</taxon>
    </lineage>
</organism>
<reference evidence="1" key="1">
    <citation type="submission" date="2023-03" db="EMBL/GenBank/DDBJ databases">
        <title>Emydomyces testavorans Genome Sequence.</title>
        <authorList>
            <person name="Hoyer L."/>
        </authorList>
    </citation>
    <scope>NUCLEOTIDE SEQUENCE</scope>
    <source>
        <strain evidence="1">16-2883</strain>
    </source>
</reference>
<keyword evidence="2" id="KW-1185">Reference proteome</keyword>
<name>A0AAF0DDG6_9EURO</name>
<gene>
    <name evidence="1" type="ORF">PRK78_001119</name>
</gene>
<evidence type="ECO:0000313" key="1">
    <source>
        <dbReference type="EMBL" id="WEW55686.1"/>
    </source>
</evidence>
<evidence type="ECO:0000313" key="2">
    <source>
        <dbReference type="Proteomes" id="UP001219355"/>
    </source>
</evidence>